<protein>
    <submittedName>
        <fullName evidence="1">Uncharacterized protein</fullName>
    </submittedName>
</protein>
<dbReference type="EMBL" id="JXCL01000040">
    <property type="protein sequence ID" value="KIL12191.1"/>
    <property type="molecule type" value="Genomic_DNA"/>
</dbReference>
<evidence type="ECO:0000313" key="2">
    <source>
        <dbReference type="Proteomes" id="UP000031978"/>
    </source>
</evidence>
<dbReference type="AlphaFoldDB" id="A0AB34QQ67"/>
<dbReference type="Proteomes" id="UP000031978">
    <property type="component" value="Unassembled WGS sequence"/>
</dbReference>
<accession>A0AB34QQ67</accession>
<gene>
    <name evidence="1" type="ORF">B4127_1522</name>
</gene>
<reference evidence="1 2" key="1">
    <citation type="submission" date="2014-12" db="EMBL/GenBank/DDBJ databases">
        <title>Draft Genome Sequences of Five Spore-Forming Food Isolates of Bacillus pumilus.</title>
        <authorList>
            <person name="de Jong A."/>
            <person name="van Heel A.J."/>
            <person name="Montalban-Lopez M."/>
            <person name="Krawczyk A.O."/>
            <person name="Berendsen E.M."/>
            <person name="Wells-Bennik M."/>
            <person name="Kuipers O.P."/>
        </authorList>
    </citation>
    <scope>NUCLEOTIDE SEQUENCE [LARGE SCALE GENOMIC DNA]</scope>
    <source>
        <strain evidence="1 2">B4127</strain>
    </source>
</reference>
<comment type="caution">
    <text evidence="1">The sequence shown here is derived from an EMBL/GenBank/DDBJ whole genome shotgun (WGS) entry which is preliminary data.</text>
</comment>
<proteinExistence type="predicted"/>
<sequence length="56" mass="6757">MERINKIDLMYQLSVNQMVDGEKVENFIAGNIKGIERDWECFKSYIKQRDDMRELD</sequence>
<organism evidence="1 2">
    <name type="scientific">Bacillus pumilus</name>
    <name type="common">Bacillus mesentericus</name>
    <dbReference type="NCBI Taxonomy" id="1408"/>
    <lineage>
        <taxon>Bacteria</taxon>
        <taxon>Bacillati</taxon>
        <taxon>Bacillota</taxon>
        <taxon>Bacilli</taxon>
        <taxon>Bacillales</taxon>
        <taxon>Bacillaceae</taxon>
        <taxon>Bacillus</taxon>
    </lineage>
</organism>
<evidence type="ECO:0000313" key="1">
    <source>
        <dbReference type="EMBL" id="KIL12191.1"/>
    </source>
</evidence>
<name>A0AB34QQ67_BACPU</name>